<dbReference type="InterPro" id="IPR000873">
    <property type="entry name" value="AMP-dep_synth/lig_dom"/>
</dbReference>
<evidence type="ECO:0000313" key="3">
    <source>
        <dbReference type="EMBL" id="TWJ11493.1"/>
    </source>
</evidence>
<keyword evidence="3" id="KW-0436">Ligase</keyword>
<gene>
    <name evidence="3" type="ORF">LX16_2215</name>
</gene>
<dbReference type="Proteomes" id="UP000321617">
    <property type="component" value="Unassembled WGS sequence"/>
</dbReference>
<evidence type="ECO:0000259" key="2">
    <source>
        <dbReference type="Pfam" id="PF13193"/>
    </source>
</evidence>
<dbReference type="EMBL" id="VLLL01000006">
    <property type="protein sequence ID" value="TWJ11493.1"/>
    <property type="molecule type" value="Genomic_DNA"/>
</dbReference>
<dbReference type="PROSITE" id="PS00455">
    <property type="entry name" value="AMP_BINDING"/>
    <property type="match status" value="1"/>
</dbReference>
<dbReference type="Pfam" id="PF13193">
    <property type="entry name" value="AMP-binding_C"/>
    <property type="match status" value="1"/>
</dbReference>
<name>A0A562V104_9ACTN</name>
<protein>
    <submittedName>
        <fullName evidence="3">Acyl-CoA synthetase (AMP-forming)/AMP-acid ligase II</fullName>
    </submittedName>
</protein>
<feature type="domain" description="AMP-binding enzyme C-terminal" evidence="2">
    <location>
        <begin position="410"/>
        <end position="481"/>
    </location>
</feature>
<dbReference type="AlphaFoldDB" id="A0A562V104"/>
<dbReference type="RefSeq" id="WP_147137644.1">
    <property type="nucleotide sequence ID" value="NZ_BAABIJ010000002.1"/>
</dbReference>
<dbReference type="InterPro" id="IPR045851">
    <property type="entry name" value="AMP-bd_C_sf"/>
</dbReference>
<reference evidence="3 4" key="1">
    <citation type="journal article" date="2013" name="Stand. Genomic Sci.">
        <title>Genomic Encyclopedia of Type Strains, Phase I: The one thousand microbial genomes (KMG-I) project.</title>
        <authorList>
            <person name="Kyrpides N.C."/>
            <person name="Woyke T."/>
            <person name="Eisen J.A."/>
            <person name="Garrity G."/>
            <person name="Lilburn T.G."/>
            <person name="Beck B.J."/>
            <person name="Whitman W.B."/>
            <person name="Hugenholtz P."/>
            <person name="Klenk H.P."/>
        </authorList>
    </citation>
    <scope>NUCLEOTIDE SEQUENCE [LARGE SCALE GENOMIC DNA]</scope>
    <source>
        <strain evidence="3 4">DSM 45044</strain>
    </source>
</reference>
<dbReference type="InterPro" id="IPR050237">
    <property type="entry name" value="ATP-dep_AMP-bd_enzyme"/>
</dbReference>
<dbReference type="GO" id="GO:0016877">
    <property type="term" value="F:ligase activity, forming carbon-sulfur bonds"/>
    <property type="evidence" value="ECO:0007669"/>
    <property type="project" value="UniProtKB-ARBA"/>
</dbReference>
<keyword evidence="4" id="KW-1185">Reference proteome</keyword>
<accession>A0A562V104</accession>
<dbReference type="InterPro" id="IPR025110">
    <property type="entry name" value="AMP-bd_C"/>
</dbReference>
<comment type="caution">
    <text evidence="3">The sequence shown here is derived from an EMBL/GenBank/DDBJ whole genome shotgun (WGS) entry which is preliminary data.</text>
</comment>
<dbReference type="InterPro" id="IPR020845">
    <property type="entry name" value="AMP-binding_CS"/>
</dbReference>
<proteinExistence type="predicted"/>
<dbReference type="PANTHER" id="PTHR43767">
    <property type="entry name" value="LONG-CHAIN-FATTY-ACID--COA LIGASE"/>
    <property type="match status" value="1"/>
</dbReference>
<feature type="domain" description="AMP-dependent synthetase/ligase" evidence="1">
    <location>
        <begin position="7"/>
        <end position="361"/>
    </location>
</feature>
<organism evidence="3 4">
    <name type="scientific">Stackebrandtia albiflava</name>
    <dbReference type="NCBI Taxonomy" id="406432"/>
    <lineage>
        <taxon>Bacteria</taxon>
        <taxon>Bacillati</taxon>
        <taxon>Actinomycetota</taxon>
        <taxon>Actinomycetes</taxon>
        <taxon>Glycomycetales</taxon>
        <taxon>Glycomycetaceae</taxon>
        <taxon>Stackebrandtia</taxon>
    </lineage>
</organism>
<dbReference type="OrthoDB" id="3172305at2"/>
<evidence type="ECO:0000259" key="1">
    <source>
        <dbReference type="Pfam" id="PF00501"/>
    </source>
</evidence>
<dbReference type="Gene3D" id="3.30.300.30">
    <property type="match status" value="1"/>
</dbReference>
<sequence length="492" mass="52979">MDVTTLFDRAAVRFRDRVALEGPQGTQTFAELASRVARLAGVLRDMGLRPGDRVLDLQPNQNSVVEADLACMRAGLVRVALNYRLHTDDWDRIAADCEPAGLLCDASLATRAAGLYDRLPANLTIGGDHLERLERADPLTLPVYSDLVSLNYTSGTTGTPKGVRRHHRHRLTSMTNMTLDVLGGLPGPGDTYLHAGPISHTSGLFVLPFLTAGARQIIHTGFDTDAVLDAFTHRGVTHTALVPTMIARLLGSPDLEFQPGLKMLAYAGAPMSAAHIRGARERITGALVQYYGLVEAIPPVTVLTPEDHADAVDGRPELLASAGRAARLVDLAVVDEHGVPVPAGETGEVVTWGPHVMPGYWRGESDAKALRDGRLATGDLGRIGPDGHLWLVDRKADMILTGGYNVYPREVETLLAGVPGVDQVAVYGAEDPEWGQRVTAAYTGSATEAELRARCEAALAGFKRPKSYRRLTRFPLNATGKIDKKALARDDH</sequence>
<dbReference type="InterPro" id="IPR042099">
    <property type="entry name" value="ANL_N_sf"/>
</dbReference>
<dbReference type="Gene3D" id="3.40.50.12780">
    <property type="entry name" value="N-terminal domain of ligase-like"/>
    <property type="match status" value="1"/>
</dbReference>
<dbReference type="PANTHER" id="PTHR43767:SF7">
    <property type="entry name" value="MEDIUM_LONG-CHAIN-FATTY-ACID--COA LIGASE FADD8"/>
    <property type="match status" value="1"/>
</dbReference>
<evidence type="ECO:0000313" key="4">
    <source>
        <dbReference type="Proteomes" id="UP000321617"/>
    </source>
</evidence>
<dbReference type="SUPFAM" id="SSF56801">
    <property type="entry name" value="Acetyl-CoA synthetase-like"/>
    <property type="match status" value="1"/>
</dbReference>
<dbReference type="Pfam" id="PF00501">
    <property type="entry name" value="AMP-binding"/>
    <property type="match status" value="1"/>
</dbReference>